<evidence type="ECO:0000256" key="1">
    <source>
        <dbReference type="ARBA" id="ARBA00022801"/>
    </source>
</evidence>
<dbReference type="PANTHER" id="PTHR43674:SF2">
    <property type="entry name" value="BETA-UREIDOPROPIONASE"/>
    <property type="match status" value="1"/>
</dbReference>
<dbReference type="Gene3D" id="3.60.110.10">
    <property type="entry name" value="Carbon-nitrogen hydrolase"/>
    <property type="match status" value="1"/>
</dbReference>
<protein>
    <recommendedName>
        <fullName evidence="2">CN hydrolase domain-containing protein</fullName>
    </recommendedName>
</protein>
<dbReference type="Pfam" id="PF00795">
    <property type="entry name" value="CN_hydrolase"/>
    <property type="match status" value="1"/>
</dbReference>
<evidence type="ECO:0000313" key="3">
    <source>
        <dbReference type="EMBL" id="SVA30533.1"/>
    </source>
</evidence>
<dbReference type="AlphaFoldDB" id="A0A381UUG9"/>
<dbReference type="InterPro" id="IPR050345">
    <property type="entry name" value="Aliph_Amidase/BUP"/>
</dbReference>
<name>A0A381UUG9_9ZZZZ</name>
<dbReference type="PROSITE" id="PS50263">
    <property type="entry name" value="CN_HYDROLASE"/>
    <property type="match status" value="1"/>
</dbReference>
<dbReference type="SUPFAM" id="SSF56317">
    <property type="entry name" value="Carbon-nitrogen hydrolase"/>
    <property type="match status" value="1"/>
</dbReference>
<feature type="domain" description="CN hydrolase" evidence="2">
    <location>
        <begin position="1"/>
        <end position="238"/>
    </location>
</feature>
<evidence type="ECO:0000259" key="2">
    <source>
        <dbReference type="PROSITE" id="PS50263"/>
    </source>
</evidence>
<proteinExistence type="predicted"/>
<organism evidence="3">
    <name type="scientific">marine metagenome</name>
    <dbReference type="NCBI Taxonomy" id="408172"/>
    <lineage>
        <taxon>unclassified sequences</taxon>
        <taxon>metagenomes</taxon>
        <taxon>ecological metagenomes</taxon>
    </lineage>
</organism>
<dbReference type="InterPro" id="IPR003010">
    <property type="entry name" value="C-N_Hydrolase"/>
</dbReference>
<dbReference type="EMBL" id="UINC01006941">
    <property type="protein sequence ID" value="SVA30533.1"/>
    <property type="molecule type" value="Genomic_DNA"/>
</dbReference>
<sequence>MRVGFIQNNPVFGEIGYNLSKIEPLLSQHTVDLMVLPELFSTGYHFLNQKEALRFSEPIPEGPTTQTLIRICNKNKTSIIAGIAEQDENRSYNSAVVIGPNGYLGKYRKIHLFGTEKNCFDPGNSPLKVFDIGSARVGVMICFDWRFPETARTLALSGADLIAHPSNLVLPHCPQAIITRCLENRIFIVTANRVGTEKRTPSNSLNFIGQSQVVDPDGDILCRASETKEETKIIEIDIGKSRNKSINSGDNLFTDRRPDLYRL</sequence>
<dbReference type="GO" id="GO:0016811">
    <property type="term" value="F:hydrolase activity, acting on carbon-nitrogen (but not peptide) bonds, in linear amides"/>
    <property type="evidence" value="ECO:0007669"/>
    <property type="project" value="TreeGrafter"/>
</dbReference>
<reference evidence="3" key="1">
    <citation type="submission" date="2018-05" db="EMBL/GenBank/DDBJ databases">
        <authorList>
            <person name="Lanie J.A."/>
            <person name="Ng W.-L."/>
            <person name="Kazmierczak K.M."/>
            <person name="Andrzejewski T.M."/>
            <person name="Davidsen T.M."/>
            <person name="Wayne K.J."/>
            <person name="Tettelin H."/>
            <person name="Glass J.I."/>
            <person name="Rusch D."/>
            <person name="Podicherti R."/>
            <person name="Tsui H.-C.T."/>
            <person name="Winkler M.E."/>
        </authorList>
    </citation>
    <scope>NUCLEOTIDE SEQUENCE</scope>
</reference>
<gene>
    <name evidence="3" type="ORF">METZ01_LOCUS83387</name>
</gene>
<dbReference type="InterPro" id="IPR036526">
    <property type="entry name" value="C-N_Hydrolase_sf"/>
</dbReference>
<accession>A0A381UUG9</accession>
<dbReference type="PANTHER" id="PTHR43674">
    <property type="entry name" value="NITRILASE C965.09-RELATED"/>
    <property type="match status" value="1"/>
</dbReference>
<keyword evidence="1" id="KW-0378">Hydrolase</keyword>